<dbReference type="PANTHER" id="PTHR21590">
    <property type="entry name" value="SEA DOMAIN-CONTAINING PROTEIN"/>
    <property type="match status" value="1"/>
</dbReference>
<dbReference type="Proteomes" id="UP000504617">
    <property type="component" value="Unplaced"/>
</dbReference>
<keyword evidence="3" id="KW-1185">Reference proteome</keyword>
<keyword evidence="2" id="KW-1133">Transmembrane helix</keyword>
<dbReference type="CTD" id="57670"/>
<dbReference type="Pfam" id="PF12877">
    <property type="entry name" value="KIAA1549"/>
    <property type="match status" value="1"/>
</dbReference>
<feature type="compositionally biased region" description="Basic and acidic residues" evidence="1">
    <location>
        <begin position="1429"/>
        <end position="1439"/>
    </location>
</feature>
<feature type="compositionally biased region" description="Basic residues" evidence="1">
    <location>
        <begin position="1605"/>
        <end position="1619"/>
    </location>
</feature>
<feature type="region of interest" description="Disordered" evidence="1">
    <location>
        <begin position="114"/>
        <end position="136"/>
    </location>
</feature>
<dbReference type="GeneID" id="106542788"/>
<feature type="region of interest" description="Disordered" evidence="1">
    <location>
        <begin position="1589"/>
        <end position="1683"/>
    </location>
</feature>
<dbReference type="PANTHER" id="PTHR21590:SF4">
    <property type="entry name" value="UPF0606 PROTEIN KIAA1549"/>
    <property type="match status" value="1"/>
</dbReference>
<feature type="compositionally biased region" description="Polar residues" evidence="1">
    <location>
        <begin position="1737"/>
        <end position="1747"/>
    </location>
</feature>
<feature type="region of interest" description="Disordered" evidence="1">
    <location>
        <begin position="1374"/>
        <end position="1476"/>
    </location>
</feature>
<keyword evidence="2" id="KW-0812">Transmembrane</keyword>
<name>A0A6I9Y6J7_9SAUR</name>
<dbReference type="RefSeq" id="XP_013914085.1">
    <property type="nucleotide sequence ID" value="XM_014058610.1"/>
</dbReference>
<protein>
    <submittedName>
        <fullName evidence="4">UPF0606 protein KIAA1549 homolog isoform X1</fullName>
    </submittedName>
</protein>
<evidence type="ECO:0000313" key="3">
    <source>
        <dbReference type="Proteomes" id="UP000504617"/>
    </source>
</evidence>
<feature type="compositionally biased region" description="Low complexity" evidence="1">
    <location>
        <begin position="1395"/>
        <end position="1407"/>
    </location>
</feature>
<evidence type="ECO:0000256" key="2">
    <source>
        <dbReference type="SAM" id="Phobius"/>
    </source>
</evidence>
<evidence type="ECO:0000313" key="4">
    <source>
        <dbReference type="RefSeq" id="XP_013914085.1"/>
    </source>
</evidence>
<feature type="compositionally biased region" description="Polar residues" evidence="1">
    <location>
        <begin position="1465"/>
        <end position="1476"/>
    </location>
</feature>
<dbReference type="InterPro" id="IPR024606">
    <property type="entry name" value="KIAA1549"/>
</dbReference>
<sequence>MPRGESGQPTQRFHLRDACGGREDDLMFGFAMDGLRCFMVALVTLLFLYRPRPPWCTARHLVLWTGFPVLLPILLLVPATLTSPVADDIYLGQQNFSSLLLSQSTVGNKTHTALTESTRDSRANTAFPELSSPVTTPFEMTSLDQEAGSRASVQQKGPALDFSVTSNEAILSDDSFISSISNAQQTPSLKSFVEGDLLGSYPVKPTKETLQTLLLAPSLAVSSLPLDDVGTLQTTLQRAAFVPHISLPHLKSFDGTSINLTPYRDLLMPQTDLHSVALEMADASIGKEGESLPSYLFSSTSLLFDTTVEQSPTYHNTQRTYTYPEVHSGINSSLTGTLGPKYSSVLSIPISLMGATMFSTNFPHTISYTEAPAFNTPFNEMFFTHELSQKFSRNSASIFPSYSEKLSDSKSPVPFTEPYTSCLYCDLISVSPEPFFSMRPTENEVGSGEYGETLTFMVSEVKSIASRTSEMSDLYDVPEPPPEIFDTSFPSRPVVSLSSRFTALSESNSMEISLKSIFTSMSPSYFYSQSSEIISLESSLVNFSYSVSELVTIEVSTGVTETSFSKVATISPEFVSIENMSMPSMTMRHSILLETSEFMLSETTHLFGTAVEHFAIEDSVISRSDIVSSLSFKPFSPEPTDLSHLSLATDTSFLTMPSDLSTPLPHILPTLLPSSVLFDNSAGWSSVEQPAFNITSMVTSQVSSWQSSFFNSSSSSFPVTHSSAVMPSSQFYMNSSVLLEPTSSLMVESEFYFTSAFTEATSHFESYFTIDTMLTQQLPVSASQPVFTSNISGDNTYVSLWFTSLQSTPVLTSHFWLTTAIVEDSGATANFSPFSSFHEVPSTTDFFKTTPYTPLSTNMNSNVISPTGPMVVETSSSVNTAVESDVLTKTSMTEHITMTAFTATTSSSKIGLSSVTSSKSSSSISSSTSTWTPTQVTVTTIPTTTTKQPYVCDITVPDKYLVTTVLARKSVVQNISESIKELLKNEFRRMVELEVYTLSPKFSFLVTSGPFVYTAIAVINVLVNSSLLYGETPLISSLQPSLPAPALQFRVQTVLQFVPRSIDIGFCNFSQRIEKGLRFAFEEVRKHHQDISNFTVQILNITLGQPKAVFRQGPVQIIFAVREKRGFLNGSEVSELLRNLSVVEFSFYLGFPVQHIAEPVYYPQLNTSHLMKSSWIRTVVLGVVKQKVEEDVFQAEMERKLAHLLNEAMGRGRRWRRATFAGKNVVQMVNLSRLKEADSPIMLVYFVEDQDGERLSATKASDLINRVDIQKAAIILGYRIQGPVAQPVDQVKGPSPESQNNLWIIVGVAVPVAVVLLIIIILYWKLCRTDKLEFQPDTMSNIQQRQKLQAPSVKGFDFAKQHLGQHNKDDILIIHEPTPLPGPIKDATPSENGDLPSPKTKLSSKPSKNVRHRGRVSPSDADSTVSEHSSGRDTGDENARPQTAANDVKSHRVNKSGLNKVGPPQITNGTQQPTSASIFEHVDRMSRSSEISRRVPSKIQLIAMQPIAVPAAQNQPLSDRVAETNKINKEIQTALRHKSEIEHHRNKIRLRAKRKGHYEFPIVDDVVIIDTKEQQQMYRKAQMQIDKILDPSGNMPTVFIEPRKSSRAKRSPKQRRRHQMNGSPMDADKDRLITTDSDGTYKRPPGVNNSAYISDPDLPADPQTPSSTELGKYSGLPSHALQYVPPQPSIEEARQTMHSLLDDAFALVAPSTQASITHPGGSGGQSTSTPVRAPRDTPSSQWGSPYSQAHTRYMDFGMTPPSAPGLLQSRQNLGSGFLPPVELIHPDSQPSDVQYSTRGIYPEEMPSVARPRPVGSTAGSQIQHLTQVGIASRIGGQPMEIPSGRAGHGQPGEQGWPPYRGEDEFARREATHTPGHHEYCSSPVFQMPRNLARQPSAPPVHLPASNQQGPGLCYSTSSTEDLQTGHSSASLIKAIREELLRLSQKQTIVQNFHS</sequence>
<evidence type="ECO:0000256" key="1">
    <source>
        <dbReference type="SAM" id="MobiDB-lite"/>
    </source>
</evidence>
<feature type="region of interest" description="Disordered" evidence="1">
    <location>
        <begin position="1714"/>
        <end position="1747"/>
    </location>
</feature>
<feature type="transmembrane region" description="Helical" evidence="2">
    <location>
        <begin position="26"/>
        <end position="49"/>
    </location>
</feature>
<reference evidence="4" key="1">
    <citation type="submission" date="2025-08" db="UniProtKB">
        <authorList>
            <consortium name="RefSeq"/>
        </authorList>
    </citation>
    <scope>IDENTIFICATION</scope>
</reference>
<keyword evidence="2" id="KW-0472">Membrane</keyword>
<feature type="transmembrane region" description="Helical" evidence="2">
    <location>
        <begin position="61"/>
        <end position="81"/>
    </location>
</feature>
<feature type="transmembrane region" description="Helical" evidence="2">
    <location>
        <begin position="1302"/>
        <end position="1324"/>
    </location>
</feature>
<dbReference type="KEGG" id="tsr:106542788"/>
<organism evidence="3 4">
    <name type="scientific">Thamnophis sirtalis</name>
    <dbReference type="NCBI Taxonomy" id="35019"/>
    <lineage>
        <taxon>Eukaryota</taxon>
        <taxon>Metazoa</taxon>
        <taxon>Chordata</taxon>
        <taxon>Craniata</taxon>
        <taxon>Vertebrata</taxon>
        <taxon>Euteleostomi</taxon>
        <taxon>Lepidosauria</taxon>
        <taxon>Squamata</taxon>
        <taxon>Bifurcata</taxon>
        <taxon>Unidentata</taxon>
        <taxon>Episquamata</taxon>
        <taxon>Toxicofera</taxon>
        <taxon>Serpentes</taxon>
        <taxon>Colubroidea</taxon>
        <taxon>Colubridae</taxon>
        <taxon>Natricinae</taxon>
        <taxon>Thamnophis</taxon>
    </lineage>
</organism>
<accession>A0A6I9Y6J7</accession>
<proteinExistence type="predicted"/>
<dbReference type="OrthoDB" id="10064192at2759"/>
<gene>
    <name evidence="4" type="primary">KIAA1549</name>
</gene>